<evidence type="ECO:0000313" key="1">
    <source>
        <dbReference type="EMBL" id="KRK37641.1"/>
    </source>
</evidence>
<keyword evidence="2" id="KW-1185">Reference proteome</keyword>
<organism evidence="1 2">
    <name type="scientific">Amylolactobacillus amylotrophicus DSM 20534</name>
    <dbReference type="NCBI Taxonomy" id="1423722"/>
    <lineage>
        <taxon>Bacteria</taxon>
        <taxon>Bacillati</taxon>
        <taxon>Bacillota</taxon>
        <taxon>Bacilli</taxon>
        <taxon>Lactobacillales</taxon>
        <taxon>Lactobacillaceae</taxon>
        <taxon>Amylolactobacillus</taxon>
    </lineage>
</organism>
<reference evidence="1 2" key="1">
    <citation type="journal article" date="2015" name="Genome Announc.">
        <title>Expanding the biotechnology potential of lactobacilli through comparative genomics of 213 strains and associated genera.</title>
        <authorList>
            <person name="Sun Z."/>
            <person name="Harris H.M."/>
            <person name="McCann A."/>
            <person name="Guo C."/>
            <person name="Argimon S."/>
            <person name="Zhang W."/>
            <person name="Yang X."/>
            <person name="Jeffery I.B."/>
            <person name="Cooney J.C."/>
            <person name="Kagawa T.F."/>
            <person name="Liu W."/>
            <person name="Song Y."/>
            <person name="Salvetti E."/>
            <person name="Wrobel A."/>
            <person name="Rasinkangas P."/>
            <person name="Parkhill J."/>
            <person name="Rea M.C."/>
            <person name="O'Sullivan O."/>
            <person name="Ritari J."/>
            <person name="Douillard F.P."/>
            <person name="Paul Ross R."/>
            <person name="Yang R."/>
            <person name="Briner A.E."/>
            <person name="Felis G.E."/>
            <person name="de Vos W.M."/>
            <person name="Barrangou R."/>
            <person name="Klaenhammer T.R."/>
            <person name="Caufield P.W."/>
            <person name="Cui Y."/>
            <person name="Zhang H."/>
            <person name="O'Toole P.W."/>
        </authorList>
    </citation>
    <scope>NUCLEOTIDE SEQUENCE [LARGE SCALE GENOMIC DNA]</scope>
    <source>
        <strain evidence="1 2">DSM 20534</strain>
    </source>
</reference>
<comment type="caution">
    <text evidence="1">The sequence shown here is derived from an EMBL/GenBank/DDBJ whole genome shotgun (WGS) entry which is preliminary data.</text>
</comment>
<dbReference type="PATRIC" id="fig|1423722.3.peg.1282"/>
<proteinExistence type="predicted"/>
<dbReference type="AlphaFoldDB" id="A0A0R1GVE8"/>
<name>A0A0R1GVE8_9LACO</name>
<gene>
    <name evidence="1" type="ORF">FC62_GL001257</name>
</gene>
<dbReference type="EMBL" id="AZCV01000004">
    <property type="protein sequence ID" value="KRK37641.1"/>
    <property type="molecule type" value="Genomic_DNA"/>
</dbReference>
<accession>A0A0R1GVE8</accession>
<protein>
    <submittedName>
        <fullName evidence="1">Uncharacterized protein</fullName>
    </submittedName>
</protein>
<dbReference type="Proteomes" id="UP000050909">
    <property type="component" value="Unassembled WGS sequence"/>
</dbReference>
<sequence length="119" mass="13997">MLDVIKSIDNLAWTIEHHFQHIKNKNDFIRAVAVQFELSYTDFRVIQLALQLDPTEMDLLKRFSAAYENEVYPFESEFAFYGLDAFNEKYGEQIDRYEQGVQKLLVILDEIKNVNSVAE</sequence>
<dbReference type="RefSeq" id="WP_054746023.1">
    <property type="nucleotide sequence ID" value="NZ_AZCV01000004.1"/>
</dbReference>
<evidence type="ECO:0000313" key="2">
    <source>
        <dbReference type="Proteomes" id="UP000050909"/>
    </source>
</evidence>